<dbReference type="EMBL" id="ATBP01002037">
    <property type="protein sequence ID" value="ETR66359.1"/>
    <property type="molecule type" value="Genomic_DNA"/>
</dbReference>
<evidence type="ECO:0000313" key="1">
    <source>
        <dbReference type="EMBL" id="ETR66359.1"/>
    </source>
</evidence>
<sequence>MLKEFFNILFDNSYNKTAQLEKINDELMIPANIDIIVSGLYYEKGQIVEVIPFIIVGKERVLRTKIAEFNKSDFLCTAPVQPTTKFLCQGVHVEISKMVKDLLEQL</sequence>
<gene>
    <name evidence="1" type="ORF">OMM_12891</name>
</gene>
<comment type="caution">
    <text evidence="1">The sequence shown here is derived from an EMBL/GenBank/DDBJ whole genome shotgun (WGS) entry which is preliminary data.</text>
</comment>
<name>A0A1V1NUU5_9BACT</name>
<organism evidence="1 2">
    <name type="scientific">Candidatus Magnetoglobus multicellularis str. Araruama</name>
    <dbReference type="NCBI Taxonomy" id="890399"/>
    <lineage>
        <taxon>Bacteria</taxon>
        <taxon>Pseudomonadati</taxon>
        <taxon>Thermodesulfobacteriota</taxon>
        <taxon>Desulfobacteria</taxon>
        <taxon>Desulfobacterales</taxon>
        <taxon>Desulfobacteraceae</taxon>
        <taxon>Candidatus Magnetoglobus</taxon>
    </lineage>
</organism>
<accession>A0A1V1NUU5</accession>
<dbReference type="AlphaFoldDB" id="A0A1V1NUU5"/>
<reference evidence="2" key="1">
    <citation type="submission" date="2012-11" db="EMBL/GenBank/DDBJ databases">
        <authorList>
            <person name="Lucero-Rivera Y.E."/>
            <person name="Tovar-Ramirez D."/>
        </authorList>
    </citation>
    <scope>NUCLEOTIDE SEQUENCE [LARGE SCALE GENOMIC DNA]</scope>
    <source>
        <strain evidence="2">Araruama</strain>
    </source>
</reference>
<dbReference type="Proteomes" id="UP000189670">
    <property type="component" value="Unassembled WGS sequence"/>
</dbReference>
<protein>
    <submittedName>
        <fullName evidence="1">Uncharacterized protein</fullName>
    </submittedName>
</protein>
<evidence type="ECO:0000313" key="2">
    <source>
        <dbReference type="Proteomes" id="UP000189670"/>
    </source>
</evidence>
<proteinExistence type="predicted"/>